<protein>
    <submittedName>
        <fullName evidence="2">Uncharacterized protein</fullName>
    </submittedName>
</protein>
<proteinExistence type="predicted"/>
<reference evidence="2" key="1">
    <citation type="journal article" date="2020" name="Stud. Mycol.">
        <title>101 Dothideomycetes genomes: a test case for predicting lifestyles and emergence of pathogens.</title>
        <authorList>
            <person name="Haridas S."/>
            <person name="Albert R."/>
            <person name="Binder M."/>
            <person name="Bloem J."/>
            <person name="Labutti K."/>
            <person name="Salamov A."/>
            <person name="Andreopoulos B."/>
            <person name="Baker S."/>
            <person name="Barry K."/>
            <person name="Bills G."/>
            <person name="Bluhm B."/>
            <person name="Cannon C."/>
            <person name="Castanera R."/>
            <person name="Culley D."/>
            <person name="Daum C."/>
            <person name="Ezra D."/>
            <person name="Gonzalez J."/>
            <person name="Henrissat B."/>
            <person name="Kuo A."/>
            <person name="Liang C."/>
            <person name="Lipzen A."/>
            <person name="Lutzoni F."/>
            <person name="Magnuson J."/>
            <person name="Mondo S."/>
            <person name="Nolan M."/>
            <person name="Ohm R."/>
            <person name="Pangilinan J."/>
            <person name="Park H.-J."/>
            <person name="Ramirez L."/>
            <person name="Alfaro M."/>
            <person name="Sun H."/>
            <person name="Tritt A."/>
            <person name="Yoshinaga Y."/>
            <person name="Zwiers L.-H."/>
            <person name="Turgeon B."/>
            <person name="Goodwin S."/>
            <person name="Spatafora J."/>
            <person name="Crous P."/>
            <person name="Grigoriev I."/>
        </authorList>
    </citation>
    <scope>NUCLEOTIDE SEQUENCE</scope>
    <source>
        <strain evidence="2">CBS 675.92</strain>
    </source>
</reference>
<dbReference type="EMBL" id="ML976982">
    <property type="protein sequence ID" value="KAF1960964.1"/>
    <property type="molecule type" value="Genomic_DNA"/>
</dbReference>
<evidence type="ECO:0000313" key="3">
    <source>
        <dbReference type="Proteomes" id="UP000800035"/>
    </source>
</evidence>
<feature type="compositionally biased region" description="Polar residues" evidence="1">
    <location>
        <begin position="1"/>
        <end position="15"/>
    </location>
</feature>
<accession>A0A6A5U8G3</accession>
<dbReference type="Proteomes" id="UP000800035">
    <property type="component" value="Unassembled WGS sequence"/>
</dbReference>
<dbReference type="AlphaFoldDB" id="A0A6A5U8G3"/>
<name>A0A6A5U8G3_9PLEO</name>
<evidence type="ECO:0000256" key="1">
    <source>
        <dbReference type="SAM" id="MobiDB-lite"/>
    </source>
</evidence>
<gene>
    <name evidence="2" type="ORF">CC80DRAFT_544361</name>
</gene>
<feature type="region of interest" description="Disordered" evidence="1">
    <location>
        <begin position="1"/>
        <end position="52"/>
    </location>
</feature>
<feature type="compositionally biased region" description="Low complexity" evidence="1">
    <location>
        <begin position="27"/>
        <end position="48"/>
    </location>
</feature>
<evidence type="ECO:0000313" key="2">
    <source>
        <dbReference type="EMBL" id="KAF1960964.1"/>
    </source>
</evidence>
<keyword evidence="3" id="KW-1185">Reference proteome</keyword>
<organism evidence="2 3">
    <name type="scientific">Byssothecium circinans</name>
    <dbReference type="NCBI Taxonomy" id="147558"/>
    <lineage>
        <taxon>Eukaryota</taxon>
        <taxon>Fungi</taxon>
        <taxon>Dikarya</taxon>
        <taxon>Ascomycota</taxon>
        <taxon>Pezizomycotina</taxon>
        <taxon>Dothideomycetes</taxon>
        <taxon>Pleosporomycetidae</taxon>
        <taxon>Pleosporales</taxon>
        <taxon>Massarineae</taxon>
        <taxon>Massarinaceae</taxon>
        <taxon>Byssothecium</taxon>
    </lineage>
</organism>
<sequence length="193" mass="21527">MPHNKPSTSATNNASDPEDQGPENHPTHSTPEPSSPAPTSEASDSPSPRTTTGLISTIHRLLAELDTISTAQDAHNSFLSKRQLPITNPYIPFFGVNIPLDVRNKRGKLRSFGKTTNPILYKNFRTSQPWENTPLKEPVWLTVQELRDIIIEDDNENWEIYGGWDLEVGATRNLTEACKYAGVSVDQKPPLKR</sequence>